<dbReference type="SUPFAM" id="SSF56219">
    <property type="entry name" value="DNase I-like"/>
    <property type="match status" value="1"/>
</dbReference>
<feature type="domain" description="Endonuclease/exonuclease/phosphatase" evidence="1">
    <location>
        <begin position="125"/>
        <end position="394"/>
    </location>
</feature>
<comment type="caution">
    <text evidence="2">The sequence shown here is derived from an EMBL/GenBank/DDBJ whole genome shotgun (WGS) entry which is preliminary data.</text>
</comment>
<dbReference type="RefSeq" id="WP_190315171.1">
    <property type="nucleotide sequence ID" value="NZ_JACNYL010000004.1"/>
</dbReference>
<dbReference type="CDD" id="cd00063">
    <property type="entry name" value="FN3"/>
    <property type="match status" value="1"/>
</dbReference>
<name>A0ABR7XWI1_9SPHI</name>
<keyword evidence="2" id="KW-0255">Endonuclease</keyword>
<dbReference type="Proteomes" id="UP000651112">
    <property type="component" value="Unassembled WGS sequence"/>
</dbReference>
<dbReference type="PANTHER" id="PTHR12121:SF36">
    <property type="entry name" value="ENDONUCLEASE_EXONUCLEASE_PHOSPHATASE DOMAIN-CONTAINING PROTEIN"/>
    <property type="match status" value="1"/>
</dbReference>
<dbReference type="PANTHER" id="PTHR12121">
    <property type="entry name" value="CARBON CATABOLITE REPRESSOR PROTEIN 4"/>
    <property type="match status" value="1"/>
</dbReference>
<dbReference type="InterPro" id="IPR036691">
    <property type="entry name" value="Endo/exonu/phosph_ase_sf"/>
</dbReference>
<dbReference type="SUPFAM" id="SSF49265">
    <property type="entry name" value="Fibronectin type III"/>
    <property type="match status" value="1"/>
</dbReference>
<dbReference type="GO" id="GO:0004519">
    <property type="term" value="F:endonuclease activity"/>
    <property type="evidence" value="ECO:0007669"/>
    <property type="project" value="UniProtKB-KW"/>
</dbReference>
<dbReference type="InterPro" id="IPR005135">
    <property type="entry name" value="Endo/exonuclease/phosphatase"/>
</dbReference>
<keyword evidence="2" id="KW-0540">Nuclease</keyword>
<keyword evidence="2" id="KW-0378">Hydrolase</keyword>
<dbReference type="EMBL" id="JACNYL010000004">
    <property type="protein sequence ID" value="MBD1423397.1"/>
    <property type="molecule type" value="Genomic_DNA"/>
</dbReference>
<reference evidence="2 3" key="1">
    <citation type="submission" date="2020-08" db="EMBL/GenBank/DDBJ databases">
        <title>Sphingobacterium sp. DN00404 isolated from aquaculture water.</title>
        <authorList>
            <person name="Zhang M."/>
        </authorList>
    </citation>
    <scope>NUCLEOTIDE SEQUENCE [LARGE SCALE GENOMIC DNA]</scope>
    <source>
        <strain evidence="2 3">KCTC 42746</strain>
    </source>
</reference>
<evidence type="ECO:0000259" key="1">
    <source>
        <dbReference type="Pfam" id="PF03372"/>
    </source>
</evidence>
<dbReference type="InterPro" id="IPR050410">
    <property type="entry name" value="CCR4/nocturin_mRNA_transcr"/>
</dbReference>
<sequence>MCWIKKKNRSKLLLLLWIGLNLIYIPDAIANKIDPIKISLIGYTHAMHIELENVRYANKYEIRYSADSLMQNAVHQKVVTTEIEITDLKANTRYYVQARVQLKGEWSAWSGIAHCQTALFTTTVGTYNILSAQYDHVFPNNPWEERKESMKATILQDNNFPDILGIQEGMVKDQVLALTELLENHYTGHISHRDISPRAIFWKPTKYDLLEFNDDIEVLDKDIKGYSTTRYVTYVRLKEKTTKKELLVINLHAPSSYSGNKEMIRNKLALNIAEKAKELSKKANSAPVFILGDFNALAHTSDSKNETAPMIMVKNGFVDTYDVSSQKTNAYYGTHDRITTGKATSGRNDTNCSKRIDYIFGYPKNRMTVSDYRIIIDFEDGSHTLLKRPIPSDHRPVTSKIHLYY</sequence>
<organism evidence="2 3">
    <name type="scientific">Sphingobacterium chuzhouense</name>
    <dbReference type="NCBI Taxonomy" id="1742264"/>
    <lineage>
        <taxon>Bacteria</taxon>
        <taxon>Pseudomonadati</taxon>
        <taxon>Bacteroidota</taxon>
        <taxon>Sphingobacteriia</taxon>
        <taxon>Sphingobacteriales</taxon>
        <taxon>Sphingobacteriaceae</taxon>
        <taxon>Sphingobacterium</taxon>
    </lineage>
</organism>
<dbReference type="Gene3D" id="2.60.40.10">
    <property type="entry name" value="Immunoglobulins"/>
    <property type="match status" value="1"/>
</dbReference>
<proteinExistence type="predicted"/>
<dbReference type="Gene3D" id="3.60.10.10">
    <property type="entry name" value="Endonuclease/exonuclease/phosphatase"/>
    <property type="match status" value="1"/>
</dbReference>
<dbReference type="InterPro" id="IPR036116">
    <property type="entry name" value="FN3_sf"/>
</dbReference>
<dbReference type="InterPro" id="IPR003961">
    <property type="entry name" value="FN3_dom"/>
</dbReference>
<gene>
    <name evidence="2" type="ORF">H8B21_17670</name>
</gene>
<dbReference type="Pfam" id="PF03372">
    <property type="entry name" value="Exo_endo_phos"/>
    <property type="match status" value="1"/>
</dbReference>
<dbReference type="InterPro" id="IPR013783">
    <property type="entry name" value="Ig-like_fold"/>
</dbReference>
<accession>A0ABR7XWI1</accession>
<evidence type="ECO:0000313" key="3">
    <source>
        <dbReference type="Proteomes" id="UP000651112"/>
    </source>
</evidence>
<evidence type="ECO:0000313" key="2">
    <source>
        <dbReference type="EMBL" id="MBD1423397.1"/>
    </source>
</evidence>
<protein>
    <submittedName>
        <fullName evidence="2">Endonuclease/exonuclease/phosphatase family protein</fullName>
    </submittedName>
</protein>
<keyword evidence="3" id="KW-1185">Reference proteome</keyword>